<dbReference type="RefSeq" id="WP_115611994.1">
    <property type="nucleotide sequence ID" value="NZ_JBHLZC010000002.1"/>
</dbReference>
<gene>
    <name evidence="2" type="ORF">NCTC13294_01772</name>
</gene>
<evidence type="ECO:0000256" key="1">
    <source>
        <dbReference type="SAM" id="Phobius"/>
    </source>
</evidence>
<name>A0A381EBJ7_9GAMM</name>
<feature type="transmembrane region" description="Helical" evidence="1">
    <location>
        <begin position="158"/>
        <end position="188"/>
    </location>
</feature>
<reference evidence="2 3" key="1">
    <citation type="submission" date="2018-06" db="EMBL/GenBank/DDBJ databases">
        <authorList>
            <consortium name="Pathogen Informatics"/>
            <person name="Doyle S."/>
        </authorList>
    </citation>
    <scope>NUCLEOTIDE SEQUENCE [LARGE SCALE GENOMIC DNA]</scope>
    <source>
        <strain evidence="2 3">NCTC13294</strain>
    </source>
</reference>
<dbReference type="EMBL" id="UFUW01000001">
    <property type="protein sequence ID" value="SUX24253.1"/>
    <property type="molecule type" value="Genomic_DNA"/>
</dbReference>
<dbReference type="Proteomes" id="UP000254572">
    <property type="component" value="Unassembled WGS sequence"/>
</dbReference>
<protein>
    <submittedName>
        <fullName evidence="2">Uncharacterized protein</fullName>
    </submittedName>
</protein>
<accession>A0A381EBJ7</accession>
<evidence type="ECO:0000313" key="3">
    <source>
        <dbReference type="Proteomes" id="UP000254572"/>
    </source>
</evidence>
<keyword evidence="1" id="KW-0472">Membrane</keyword>
<feature type="transmembrane region" description="Helical" evidence="1">
    <location>
        <begin position="51"/>
        <end position="71"/>
    </location>
</feature>
<sequence>MQTKRHYRWQFRQKYLFSYLSMMLVFIIFGVTGGYRYMVYVIHNQYSWGNLLFGILFITLMLAIAYGAYHIGLRSWIASFRQPEFIEVNHHGIIYCRATQQEKIAWDEILKITLTRKYLSHRGTIGKDIGTMRIIKKNSKIIDINIAEMNGDHIDVNLILIIPAFIIFIMFVSKIYAVIAFITINLILSVPVGRKSAKEIQQALRHYGKEALLVSNGLL</sequence>
<proteinExistence type="predicted"/>
<keyword evidence="1" id="KW-0812">Transmembrane</keyword>
<organism evidence="2 3">
    <name type="scientific">Cardiobacterium valvarum</name>
    <dbReference type="NCBI Taxonomy" id="194702"/>
    <lineage>
        <taxon>Bacteria</taxon>
        <taxon>Pseudomonadati</taxon>
        <taxon>Pseudomonadota</taxon>
        <taxon>Gammaproteobacteria</taxon>
        <taxon>Cardiobacteriales</taxon>
        <taxon>Cardiobacteriaceae</taxon>
        <taxon>Cardiobacterium</taxon>
    </lineage>
</organism>
<evidence type="ECO:0000313" key="2">
    <source>
        <dbReference type="EMBL" id="SUX24253.1"/>
    </source>
</evidence>
<feature type="transmembrane region" description="Helical" evidence="1">
    <location>
        <begin position="16"/>
        <end position="39"/>
    </location>
</feature>
<dbReference type="AlphaFoldDB" id="A0A381EBJ7"/>
<keyword evidence="1" id="KW-1133">Transmembrane helix</keyword>
<keyword evidence="3" id="KW-1185">Reference proteome</keyword>